<dbReference type="InterPro" id="IPR036291">
    <property type="entry name" value="NAD(P)-bd_dom_sf"/>
</dbReference>
<evidence type="ECO:0000259" key="2">
    <source>
        <dbReference type="Pfam" id="PF01370"/>
    </source>
</evidence>
<dbReference type="Pfam" id="PF01370">
    <property type="entry name" value="Epimerase"/>
    <property type="match status" value="1"/>
</dbReference>
<reference evidence="3 4" key="1">
    <citation type="submission" date="2023-07" db="EMBL/GenBank/DDBJ databases">
        <title>Sequencing the genomes of 1000 actinobacteria strains.</title>
        <authorList>
            <person name="Klenk H.-P."/>
        </authorList>
    </citation>
    <scope>NUCLEOTIDE SEQUENCE [LARGE SCALE GENOMIC DNA]</scope>
    <source>
        <strain evidence="3 4">DSM 46740</strain>
    </source>
</reference>
<dbReference type="InterPro" id="IPR050177">
    <property type="entry name" value="Lipid_A_modif_metabolic_enz"/>
</dbReference>
<feature type="compositionally biased region" description="Basic and acidic residues" evidence="1">
    <location>
        <begin position="116"/>
        <end position="125"/>
    </location>
</feature>
<evidence type="ECO:0000313" key="3">
    <source>
        <dbReference type="EMBL" id="MDP9845800.1"/>
    </source>
</evidence>
<feature type="domain" description="NAD-dependent epimerase/dehydratase" evidence="2">
    <location>
        <begin position="3"/>
        <end position="174"/>
    </location>
</feature>
<dbReference type="PANTHER" id="PTHR43245">
    <property type="entry name" value="BIFUNCTIONAL POLYMYXIN RESISTANCE PROTEIN ARNA"/>
    <property type="match status" value="1"/>
</dbReference>
<sequence length="273" mass="29148">MRVLVTGAAGIVGTMLRPRLARPGRVLRLLDLVSIDPGPGEEAVTADLTDEAAVRAAMEDVQAVVHLGGLSRERPWADTLHVNVHGTYVLLEAARRAGVRQVVLAGSHHAVGFHPRTPDAARPSDAEAEDSAPDYLFPRPDTFYGVSKVAAEALGSLYHDRFGMNVVVMRLGSCAARPVDTRALSTWLSPGDGARLVEASLVAGGFHVVWGVSANTRRWWSLEEGRAIGYHPEDDAESYASSLIADHGEPDPADPVHALVGGVFCTRELGGVW</sequence>
<dbReference type="SUPFAM" id="SSF51735">
    <property type="entry name" value="NAD(P)-binding Rossmann-fold domains"/>
    <property type="match status" value="1"/>
</dbReference>
<dbReference type="EMBL" id="JAUSQU010000001">
    <property type="protein sequence ID" value="MDP9845800.1"/>
    <property type="molecule type" value="Genomic_DNA"/>
</dbReference>
<feature type="region of interest" description="Disordered" evidence="1">
    <location>
        <begin position="114"/>
        <end position="134"/>
    </location>
</feature>
<proteinExistence type="predicted"/>
<comment type="caution">
    <text evidence="3">The sequence shown here is derived from an EMBL/GenBank/DDBJ whole genome shotgun (WGS) entry which is preliminary data.</text>
</comment>
<protein>
    <submittedName>
        <fullName evidence="3">Uncharacterized protein YbjT (DUF2867 family)</fullName>
    </submittedName>
</protein>
<dbReference type="Gene3D" id="3.40.50.720">
    <property type="entry name" value="NAD(P)-binding Rossmann-like Domain"/>
    <property type="match status" value="1"/>
</dbReference>
<accession>A0ABT9QG99</accession>
<gene>
    <name evidence="3" type="ORF">J2853_005011</name>
</gene>
<dbReference type="PANTHER" id="PTHR43245:SF55">
    <property type="entry name" value="NAD(P)-BINDING DOMAIN-CONTAINING PROTEIN"/>
    <property type="match status" value="1"/>
</dbReference>
<dbReference type="Proteomes" id="UP001225356">
    <property type="component" value="Unassembled WGS sequence"/>
</dbReference>
<dbReference type="RefSeq" id="WP_307561735.1">
    <property type="nucleotide sequence ID" value="NZ_JAUSQU010000001.1"/>
</dbReference>
<dbReference type="InterPro" id="IPR001509">
    <property type="entry name" value="Epimerase_deHydtase"/>
</dbReference>
<name>A0ABT9QG99_9ACTN</name>
<evidence type="ECO:0000256" key="1">
    <source>
        <dbReference type="SAM" id="MobiDB-lite"/>
    </source>
</evidence>
<keyword evidence="4" id="KW-1185">Reference proteome</keyword>
<evidence type="ECO:0000313" key="4">
    <source>
        <dbReference type="Proteomes" id="UP001225356"/>
    </source>
</evidence>
<organism evidence="3 4">
    <name type="scientific">Streptosporangium lutulentum</name>
    <dbReference type="NCBI Taxonomy" id="1461250"/>
    <lineage>
        <taxon>Bacteria</taxon>
        <taxon>Bacillati</taxon>
        <taxon>Actinomycetota</taxon>
        <taxon>Actinomycetes</taxon>
        <taxon>Streptosporangiales</taxon>
        <taxon>Streptosporangiaceae</taxon>
        <taxon>Streptosporangium</taxon>
    </lineage>
</organism>